<dbReference type="Ensembl" id="ENSOMYT00000017976.2">
    <property type="protein sequence ID" value="ENSOMYP00000016291.2"/>
    <property type="gene ID" value="ENSOMYG00000008008.2"/>
</dbReference>
<reference evidence="5" key="2">
    <citation type="submission" date="2025-08" db="UniProtKB">
        <authorList>
            <consortium name="Ensembl"/>
        </authorList>
    </citation>
    <scope>IDENTIFICATION</scope>
</reference>
<evidence type="ECO:0000256" key="3">
    <source>
        <dbReference type="SAM" id="MobiDB-lite"/>
    </source>
</evidence>
<keyword evidence="2" id="KW-1015">Disulfide bond</keyword>
<dbReference type="PANTHER" id="PTHR45784">
    <property type="entry name" value="C-TYPE LECTIN DOMAIN FAMILY 20 MEMBER A-RELATED"/>
    <property type="match status" value="1"/>
</dbReference>
<dbReference type="InterPro" id="IPR000177">
    <property type="entry name" value="Apple"/>
</dbReference>
<dbReference type="SUPFAM" id="SSF48726">
    <property type="entry name" value="Immunoglobulin"/>
    <property type="match status" value="1"/>
</dbReference>
<keyword evidence="4" id="KW-0732">Signal</keyword>
<dbReference type="SMART" id="SM00409">
    <property type="entry name" value="IG"/>
    <property type="match status" value="1"/>
</dbReference>
<dbReference type="CDD" id="cd01100">
    <property type="entry name" value="APPLE_Factor_XI_like"/>
    <property type="match status" value="1"/>
</dbReference>
<name>A0A8C7P269_ONCMY</name>
<feature type="compositionally biased region" description="Low complexity" evidence="3">
    <location>
        <begin position="444"/>
        <end position="637"/>
    </location>
</feature>
<dbReference type="Gene3D" id="3.50.4.10">
    <property type="entry name" value="Hepatocyte Growth Factor"/>
    <property type="match status" value="1"/>
</dbReference>
<dbReference type="InterPro" id="IPR016187">
    <property type="entry name" value="CTDL_fold"/>
</dbReference>
<dbReference type="PANTHER" id="PTHR45784:SF5">
    <property type="entry name" value="C-TYPE LECTIN DOMAIN FAMILY 20 MEMBER A-RELATED"/>
    <property type="match status" value="1"/>
</dbReference>
<evidence type="ECO:0000256" key="4">
    <source>
        <dbReference type="SAM" id="SignalP"/>
    </source>
</evidence>
<dbReference type="Pfam" id="PF00024">
    <property type="entry name" value="PAN_1"/>
    <property type="match status" value="1"/>
</dbReference>
<keyword evidence="1" id="KW-0677">Repeat</keyword>
<dbReference type="GeneTree" id="ENSGT01150000286973"/>
<dbReference type="InterPro" id="IPR013106">
    <property type="entry name" value="Ig_V-set"/>
</dbReference>
<dbReference type="InterPro" id="IPR016186">
    <property type="entry name" value="C-type_lectin-like/link_sf"/>
</dbReference>
<dbReference type="SMART" id="SM00034">
    <property type="entry name" value="CLECT"/>
    <property type="match status" value="2"/>
</dbReference>
<dbReference type="PROSITE" id="PS50948">
    <property type="entry name" value="PAN"/>
    <property type="match status" value="1"/>
</dbReference>
<dbReference type="PROSITE" id="PS50835">
    <property type="entry name" value="IG_LIKE"/>
    <property type="match status" value="1"/>
</dbReference>
<dbReference type="Gene3D" id="2.60.40.10">
    <property type="entry name" value="Immunoglobulins"/>
    <property type="match status" value="1"/>
</dbReference>
<evidence type="ECO:0000313" key="6">
    <source>
        <dbReference type="Proteomes" id="UP000694395"/>
    </source>
</evidence>
<dbReference type="AlphaFoldDB" id="A0A8C7P269"/>
<dbReference type="Pfam" id="PF07686">
    <property type="entry name" value="V-set"/>
    <property type="match status" value="1"/>
</dbReference>
<sequence length="727" mass="79523">MTQPVLLLLLLAAMSSPVFGTEISVLEGTSVTLVCTYLGDKKLKTCWGRGCGFVKCTDPIMEDKSKYKINAEVGRVNLTILKLQPTDRGSYCCRVDVPGFFNDLKQFYSLRVVKGCVRDLLDEVHFLGNNIANQPFTTENASQCRQECTKNYTCQYFTFVDENAGKIVHRNKCFLKASTGHTPEITIQHLQHGTSGYSLRNCSGKVTHSAKKYSLVPEKKNWTEAQEYCRQHYTNLAIIRTEEDWKAIQSSLGDFSGDVWIGLHRSGPTEKWKWSDGEDFMFFNWKEGFGVHAEGHDCVLSISSHWQPVTCAALSQYMCQRVHHGNGTTEKVYELMQEPKTQQDAVTDCRKINGGELASICNQKEQEAFDEVTTGKTWIGLQQKNKLWNWSNGEPFQQWEHTMGGGNCVQLNSDRKWTPKDCSSQSIFLCYGDEHPLNTTGDLTIPVTPESTSPISTTTPTTLLPTATNGQSTTSPTTTTNGQSTTSPTTTANGQSTTSPTTTTNGQSTTSPTTTTNGQSTTSPTTTTNGQSTTSPTTTTNGQSTTSPTTTTNGQSTTSPTTTTIGQSTTSPTTTAIGQSTTSPPTTTNGQSTTSPTTTTNGESTTPPTSTSSGQLTSSCPTSPDWNPTSSPSSTTSLLHPGETWSYILYQSVQRCTSDKCWAFYLWFCVHELALTCVQFYVFVLSMQITCTTSTSPRAGSMPWSSVKVVAPSPTWCTSPTRPYRLT</sequence>
<accession>A0A8C7P269</accession>
<dbReference type="InterPro" id="IPR013783">
    <property type="entry name" value="Ig-like_fold"/>
</dbReference>
<protein>
    <recommendedName>
        <fullName evidence="7">C-type lectin domain-containing protein</fullName>
    </recommendedName>
</protein>
<dbReference type="InterPro" id="IPR001304">
    <property type="entry name" value="C-type_lectin-like"/>
</dbReference>
<dbReference type="InterPro" id="IPR007110">
    <property type="entry name" value="Ig-like_dom"/>
</dbReference>
<evidence type="ECO:0008006" key="7">
    <source>
        <dbReference type="Google" id="ProtNLM"/>
    </source>
</evidence>
<evidence type="ECO:0000256" key="1">
    <source>
        <dbReference type="ARBA" id="ARBA00022737"/>
    </source>
</evidence>
<dbReference type="InterPro" id="IPR003599">
    <property type="entry name" value="Ig_sub"/>
</dbReference>
<evidence type="ECO:0000256" key="2">
    <source>
        <dbReference type="ARBA" id="ARBA00023157"/>
    </source>
</evidence>
<dbReference type="CDD" id="cd00037">
    <property type="entry name" value="CLECT"/>
    <property type="match status" value="1"/>
</dbReference>
<reference evidence="5" key="1">
    <citation type="submission" date="2020-07" db="EMBL/GenBank/DDBJ databases">
        <title>A long reads based de novo assembly of the rainbow trout Arlee double haploid line genome.</title>
        <authorList>
            <person name="Gao G."/>
            <person name="Palti Y."/>
        </authorList>
    </citation>
    <scope>NUCLEOTIDE SEQUENCE [LARGE SCALE GENOMIC DNA]</scope>
</reference>
<evidence type="ECO:0000313" key="5">
    <source>
        <dbReference type="Ensembl" id="ENSOMYP00000016291.2"/>
    </source>
</evidence>
<dbReference type="InterPro" id="IPR003609">
    <property type="entry name" value="Pan_app"/>
</dbReference>
<dbReference type="SMART" id="SM00223">
    <property type="entry name" value="APPLE"/>
    <property type="match status" value="1"/>
</dbReference>
<dbReference type="GO" id="GO:0005576">
    <property type="term" value="C:extracellular region"/>
    <property type="evidence" value="ECO:0007669"/>
    <property type="project" value="InterPro"/>
</dbReference>
<feature type="chain" id="PRO_5035430132" description="C-type lectin domain-containing protein" evidence="4">
    <location>
        <begin position="21"/>
        <end position="727"/>
    </location>
</feature>
<dbReference type="PROSITE" id="PS50041">
    <property type="entry name" value="C_TYPE_LECTIN_2"/>
    <property type="match status" value="2"/>
</dbReference>
<organism evidence="5 6">
    <name type="scientific">Oncorhynchus mykiss</name>
    <name type="common">Rainbow trout</name>
    <name type="synonym">Salmo gairdneri</name>
    <dbReference type="NCBI Taxonomy" id="8022"/>
    <lineage>
        <taxon>Eukaryota</taxon>
        <taxon>Metazoa</taxon>
        <taxon>Chordata</taxon>
        <taxon>Craniata</taxon>
        <taxon>Vertebrata</taxon>
        <taxon>Euteleostomi</taxon>
        <taxon>Actinopterygii</taxon>
        <taxon>Neopterygii</taxon>
        <taxon>Teleostei</taxon>
        <taxon>Protacanthopterygii</taxon>
        <taxon>Salmoniformes</taxon>
        <taxon>Salmonidae</taxon>
        <taxon>Salmoninae</taxon>
        <taxon>Oncorhynchus</taxon>
    </lineage>
</organism>
<reference evidence="5" key="3">
    <citation type="submission" date="2025-09" db="UniProtKB">
        <authorList>
            <consortium name="Ensembl"/>
        </authorList>
    </citation>
    <scope>IDENTIFICATION</scope>
</reference>
<dbReference type="Proteomes" id="UP000694395">
    <property type="component" value="Chromosome 21"/>
</dbReference>
<dbReference type="InterPro" id="IPR036179">
    <property type="entry name" value="Ig-like_dom_sf"/>
</dbReference>
<dbReference type="GO" id="GO:0006508">
    <property type="term" value="P:proteolysis"/>
    <property type="evidence" value="ECO:0007669"/>
    <property type="project" value="InterPro"/>
</dbReference>
<dbReference type="Pfam" id="PF00059">
    <property type="entry name" value="Lectin_C"/>
    <property type="match status" value="2"/>
</dbReference>
<keyword evidence="6" id="KW-1185">Reference proteome</keyword>
<dbReference type="SUPFAM" id="SSF56436">
    <property type="entry name" value="C-type lectin-like"/>
    <property type="match status" value="2"/>
</dbReference>
<proteinExistence type="predicted"/>
<feature type="region of interest" description="Disordered" evidence="3">
    <location>
        <begin position="442"/>
        <end position="637"/>
    </location>
</feature>
<feature type="signal peptide" evidence="4">
    <location>
        <begin position="1"/>
        <end position="20"/>
    </location>
</feature>
<dbReference type="Gene3D" id="3.10.100.10">
    <property type="entry name" value="Mannose-Binding Protein A, subunit A"/>
    <property type="match status" value="2"/>
</dbReference>